<name>A0A7W9ZHG0_NOVIT</name>
<proteinExistence type="predicted"/>
<keyword evidence="5" id="KW-1185">Reference proteome</keyword>
<sequence length="196" mass="21736">MSLAHTRRKQPELVRRAILDCANRLIAERGATDLSIQAVADAAGVSKGGVFHHFPNRQALILAMLQDLLDQSDERVEALMAADPVAHGRFTRAYVKLLRMDDDPEQIRTCTALMQVTLFDPDTGTLWTNWLTDRLARHAATDSDPALEVIRLAADGAWLAARTQDTLPDCDDPDLLRNRLPALIERLTAMTYPTPG</sequence>
<dbReference type="GO" id="GO:0003700">
    <property type="term" value="F:DNA-binding transcription factor activity"/>
    <property type="evidence" value="ECO:0007669"/>
    <property type="project" value="TreeGrafter"/>
</dbReference>
<organism evidence="4 5">
    <name type="scientific">Novispirillum itersonii</name>
    <name type="common">Aquaspirillum itersonii</name>
    <dbReference type="NCBI Taxonomy" id="189"/>
    <lineage>
        <taxon>Bacteria</taxon>
        <taxon>Pseudomonadati</taxon>
        <taxon>Pseudomonadota</taxon>
        <taxon>Alphaproteobacteria</taxon>
        <taxon>Rhodospirillales</taxon>
        <taxon>Novispirillaceae</taxon>
        <taxon>Novispirillum</taxon>
    </lineage>
</organism>
<dbReference type="AlphaFoldDB" id="A0A7W9ZHG0"/>
<dbReference type="SUPFAM" id="SSF46689">
    <property type="entry name" value="Homeodomain-like"/>
    <property type="match status" value="1"/>
</dbReference>
<dbReference type="PANTHER" id="PTHR30055:SF148">
    <property type="entry name" value="TETR-FAMILY TRANSCRIPTIONAL REGULATOR"/>
    <property type="match status" value="1"/>
</dbReference>
<dbReference type="EMBL" id="JACIIX010000012">
    <property type="protein sequence ID" value="MBB6211537.1"/>
    <property type="molecule type" value="Genomic_DNA"/>
</dbReference>
<evidence type="ECO:0000256" key="1">
    <source>
        <dbReference type="ARBA" id="ARBA00023125"/>
    </source>
</evidence>
<evidence type="ECO:0000259" key="3">
    <source>
        <dbReference type="PROSITE" id="PS50977"/>
    </source>
</evidence>
<feature type="domain" description="HTH tetR-type" evidence="3">
    <location>
        <begin position="12"/>
        <end position="72"/>
    </location>
</feature>
<dbReference type="InterPro" id="IPR001647">
    <property type="entry name" value="HTH_TetR"/>
</dbReference>
<dbReference type="InterPro" id="IPR050109">
    <property type="entry name" value="HTH-type_TetR-like_transc_reg"/>
</dbReference>
<dbReference type="Pfam" id="PF00440">
    <property type="entry name" value="TetR_N"/>
    <property type="match status" value="1"/>
</dbReference>
<keyword evidence="1 2" id="KW-0238">DNA-binding</keyword>
<dbReference type="GO" id="GO:0000976">
    <property type="term" value="F:transcription cis-regulatory region binding"/>
    <property type="evidence" value="ECO:0007669"/>
    <property type="project" value="TreeGrafter"/>
</dbReference>
<dbReference type="Proteomes" id="UP000544872">
    <property type="component" value="Unassembled WGS sequence"/>
</dbReference>
<dbReference type="Gene3D" id="1.10.357.10">
    <property type="entry name" value="Tetracycline Repressor, domain 2"/>
    <property type="match status" value="1"/>
</dbReference>
<protein>
    <submittedName>
        <fullName evidence="4">AcrR family transcriptional regulator</fullName>
    </submittedName>
</protein>
<dbReference type="RefSeq" id="WP_184264404.1">
    <property type="nucleotide sequence ID" value="NZ_JACIIX010000012.1"/>
</dbReference>
<accession>A0A7W9ZHG0</accession>
<dbReference type="Pfam" id="PF17937">
    <property type="entry name" value="TetR_C_28"/>
    <property type="match status" value="1"/>
</dbReference>
<dbReference type="InterPro" id="IPR041479">
    <property type="entry name" value="TetR_CgmR_C"/>
</dbReference>
<dbReference type="PRINTS" id="PR00455">
    <property type="entry name" value="HTHTETR"/>
</dbReference>
<dbReference type="InterPro" id="IPR036271">
    <property type="entry name" value="Tet_transcr_reg_TetR-rel_C_sf"/>
</dbReference>
<comment type="caution">
    <text evidence="4">The sequence shown here is derived from an EMBL/GenBank/DDBJ whole genome shotgun (WGS) entry which is preliminary data.</text>
</comment>
<dbReference type="PANTHER" id="PTHR30055">
    <property type="entry name" value="HTH-TYPE TRANSCRIPTIONAL REGULATOR RUTR"/>
    <property type="match status" value="1"/>
</dbReference>
<dbReference type="InterPro" id="IPR009057">
    <property type="entry name" value="Homeodomain-like_sf"/>
</dbReference>
<reference evidence="4 5" key="1">
    <citation type="submission" date="2020-08" db="EMBL/GenBank/DDBJ databases">
        <title>Genomic Encyclopedia of Type Strains, Phase IV (KMG-IV): sequencing the most valuable type-strain genomes for metagenomic binning, comparative biology and taxonomic classification.</title>
        <authorList>
            <person name="Goeker M."/>
        </authorList>
    </citation>
    <scope>NUCLEOTIDE SEQUENCE [LARGE SCALE GENOMIC DNA]</scope>
    <source>
        <strain evidence="4 5">DSM 11590</strain>
    </source>
</reference>
<dbReference type="SUPFAM" id="SSF48498">
    <property type="entry name" value="Tetracyclin repressor-like, C-terminal domain"/>
    <property type="match status" value="1"/>
</dbReference>
<evidence type="ECO:0000313" key="5">
    <source>
        <dbReference type="Proteomes" id="UP000544872"/>
    </source>
</evidence>
<evidence type="ECO:0000256" key="2">
    <source>
        <dbReference type="PROSITE-ProRule" id="PRU00335"/>
    </source>
</evidence>
<feature type="DNA-binding region" description="H-T-H motif" evidence="2">
    <location>
        <begin position="35"/>
        <end position="54"/>
    </location>
</feature>
<gene>
    <name evidence="4" type="ORF">FHS48_002978</name>
</gene>
<evidence type="ECO:0000313" key="4">
    <source>
        <dbReference type="EMBL" id="MBB6211537.1"/>
    </source>
</evidence>
<dbReference type="PROSITE" id="PS50977">
    <property type="entry name" value="HTH_TETR_2"/>
    <property type="match status" value="1"/>
</dbReference>